<proteinExistence type="predicted"/>
<sequence>MSVSVMGILSPLFSVINAIVPTLVGSKLSNYSSIAQTAVKSAVTSIDGGIDKLQAAFDTFEAGNQVVSASIAEFVTLANSLGIALPKEDAIVTHLKAAIADLSGILVPQTADTTPVAASSASVATATASTTSDA</sequence>
<dbReference type="EMBL" id="JAFVMG010000007">
    <property type="protein sequence ID" value="MBO1328527.1"/>
    <property type="molecule type" value="Genomic_DNA"/>
</dbReference>
<evidence type="ECO:0000313" key="2">
    <source>
        <dbReference type="Proteomes" id="UP000664399"/>
    </source>
</evidence>
<comment type="caution">
    <text evidence="1">The sequence shown here is derived from an EMBL/GenBank/DDBJ whole genome shotgun (WGS) entry which is preliminary data.</text>
</comment>
<protein>
    <submittedName>
        <fullName evidence="1">Uncharacterized protein</fullName>
    </submittedName>
</protein>
<dbReference type="RefSeq" id="WP_207854356.1">
    <property type="nucleotide sequence ID" value="NZ_JAFVMG010000007.1"/>
</dbReference>
<evidence type="ECO:0000313" key="1">
    <source>
        <dbReference type="EMBL" id="MBO1328527.1"/>
    </source>
</evidence>
<name>A0ABS3LMD4_9PROT</name>
<keyword evidence="2" id="KW-1185">Reference proteome</keyword>
<dbReference type="Proteomes" id="UP000664399">
    <property type="component" value="Unassembled WGS sequence"/>
</dbReference>
<reference evidence="1 2" key="1">
    <citation type="submission" date="2021-03" db="EMBL/GenBank/DDBJ databases">
        <title>The complete genome sequence of Acetobacter suratthaniensis TBRC 1719.</title>
        <authorList>
            <person name="Charoenyingcharoen P."/>
            <person name="Yukphan P."/>
        </authorList>
    </citation>
    <scope>NUCLEOTIDE SEQUENCE [LARGE SCALE GENOMIC DNA]</scope>
    <source>
        <strain evidence="1 2">TBRC 1719</strain>
    </source>
</reference>
<organism evidence="1 2">
    <name type="scientific">Acetobacter suratthaniensis</name>
    <dbReference type="NCBI Taxonomy" id="1502841"/>
    <lineage>
        <taxon>Bacteria</taxon>
        <taxon>Pseudomonadati</taxon>
        <taxon>Pseudomonadota</taxon>
        <taxon>Alphaproteobacteria</taxon>
        <taxon>Acetobacterales</taxon>
        <taxon>Acetobacteraceae</taxon>
        <taxon>Acetobacter</taxon>
    </lineage>
</organism>
<gene>
    <name evidence="1" type="ORF">J2D75_08555</name>
</gene>
<accession>A0ABS3LMD4</accession>